<dbReference type="EMBL" id="UEGW01000001">
    <property type="protein sequence ID" value="SRX95998.1"/>
    <property type="molecule type" value="Genomic_DNA"/>
</dbReference>
<dbReference type="GO" id="GO:0051782">
    <property type="term" value="P:negative regulation of cell division"/>
    <property type="evidence" value="ECO:0007669"/>
    <property type="project" value="TreeGrafter"/>
</dbReference>
<dbReference type="InterPro" id="IPR027417">
    <property type="entry name" value="P-loop_NTPase"/>
</dbReference>
<reference evidence="3 4" key="1">
    <citation type="submission" date="2018-05" db="EMBL/GenBank/DDBJ databases">
        <authorList>
            <consortium name="IHU Genomes"/>
        </authorList>
    </citation>
    <scope>NUCLEOTIDE SEQUENCE [LARGE SCALE GENOMIC DNA]</scope>
    <source>
        <strain evidence="3 4">P7336</strain>
    </source>
</reference>
<feature type="domain" description="CobQ/CobB/MinD/ParA nucleotide binding" evidence="2">
    <location>
        <begin position="84"/>
        <end position="290"/>
    </location>
</feature>
<dbReference type="InterPro" id="IPR002586">
    <property type="entry name" value="CobQ/CobB/MinD/ParA_Nub-bd_dom"/>
</dbReference>
<keyword evidence="4" id="KW-1185">Reference proteome</keyword>
<dbReference type="GO" id="GO:0005829">
    <property type="term" value="C:cytosol"/>
    <property type="evidence" value="ECO:0007669"/>
    <property type="project" value="TreeGrafter"/>
</dbReference>
<dbReference type="GO" id="GO:0005524">
    <property type="term" value="F:ATP binding"/>
    <property type="evidence" value="ECO:0007669"/>
    <property type="project" value="TreeGrafter"/>
</dbReference>
<dbReference type="PANTHER" id="PTHR43384:SF14">
    <property type="entry name" value="ESX-1 SECRETION-ASSOCIATED PROTEIN ESPI"/>
    <property type="match status" value="1"/>
</dbReference>
<name>A0A375Z4D8_MYCSH</name>
<gene>
    <name evidence="3" type="ORF">MSP7336_04273</name>
</gene>
<dbReference type="Pfam" id="PF01656">
    <property type="entry name" value="CbiA"/>
    <property type="match status" value="1"/>
</dbReference>
<feature type="region of interest" description="Disordered" evidence="1">
    <location>
        <begin position="1"/>
        <end position="45"/>
    </location>
</feature>
<dbReference type="Proteomes" id="UP000252015">
    <property type="component" value="Unassembled WGS sequence"/>
</dbReference>
<evidence type="ECO:0000259" key="2">
    <source>
        <dbReference type="Pfam" id="PF01656"/>
    </source>
</evidence>
<dbReference type="STRING" id="29313.BHQ16_05425"/>
<evidence type="ECO:0000313" key="3">
    <source>
        <dbReference type="EMBL" id="SRX95998.1"/>
    </source>
</evidence>
<protein>
    <recommendedName>
        <fullName evidence="2">CobQ/CobB/MinD/ParA nucleotide binding domain-containing protein</fullName>
    </recommendedName>
</protein>
<dbReference type="GO" id="GO:0016887">
    <property type="term" value="F:ATP hydrolysis activity"/>
    <property type="evidence" value="ECO:0007669"/>
    <property type="project" value="TreeGrafter"/>
</dbReference>
<accession>A0A375Z4D8</accession>
<dbReference type="GO" id="GO:0009898">
    <property type="term" value="C:cytoplasmic side of plasma membrane"/>
    <property type="evidence" value="ECO:0007669"/>
    <property type="project" value="TreeGrafter"/>
</dbReference>
<feature type="compositionally biased region" description="Basic and acidic residues" evidence="1">
    <location>
        <begin position="29"/>
        <end position="45"/>
    </location>
</feature>
<dbReference type="PANTHER" id="PTHR43384">
    <property type="entry name" value="SEPTUM SITE-DETERMINING PROTEIN MIND HOMOLOG, CHLOROPLASTIC-RELATED"/>
    <property type="match status" value="1"/>
</dbReference>
<evidence type="ECO:0000313" key="4">
    <source>
        <dbReference type="Proteomes" id="UP000252015"/>
    </source>
</evidence>
<dbReference type="SUPFAM" id="SSF52540">
    <property type="entry name" value="P-loop containing nucleoside triphosphate hydrolases"/>
    <property type="match status" value="1"/>
</dbReference>
<sequence length="330" mass="36280">MPPPPGVTEPVPIVTEPVPIVTEPAPVTEPEHPNPQDAEVSARPRWRDLFARVPRPSRGPSKQRAYELGLRQRVSAPVDSTFTIAVVNLKGGVGKTAVVEALGSTFADARDDRVIAVDVDAGDLIDRHGQRNSLRIAELLSQRSVVRYLDLRAQAHRNSSGLEVLWHADSDRPLEGDDVVQAISLLENRYSVVLVDCGKELKSSAAEAVLTKSHALAVVTDTSLNAIRQTRITLDWLADNGYGDLLRSTILVINHTEQQKPNALADKELRQLVRHFAAKRVVALPFDPHLREGKEIVLARLSRQSRHRYLEMAAVLADMFPRSDGANSTG</sequence>
<feature type="compositionally biased region" description="Low complexity" evidence="1">
    <location>
        <begin position="8"/>
        <end position="28"/>
    </location>
</feature>
<organism evidence="3 4">
    <name type="scientific">Mycobacterium shimoidei</name>
    <dbReference type="NCBI Taxonomy" id="29313"/>
    <lineage>
        <taxon>Bacteria</taxon>
        <taxon>Bacillati</taxon>
        <taxon>Actinomycetota</taxon>
        <taxon>Actinomycetes</taxon>
        <taxon>Mycobacteriales</taxon>
        <taxon>Mycobacteriaceae</taxon>
        <taxon>Mycobacterium</taxon>
    </lineage>
</organism>
<dbReference type="InterPro" id="IPR050625">
    <property type="entry name" value="ParA/MinD_ATPase"/>
</dbReference>
<evidence type="ECO:0000256" key="1">
    <source>
        <dbReference type="SAM" id="MobiDB-lite"/>
    </source>
</evidence>
<dbReference type="Gene3D" id="3.40.50.300">
    <property type="entry name" value="P-loop containing nucleotide triphosphate hydrolases"/>
    <property type="match status" value="1"/>
</dbReference>
<proteinExistence type="predicted"/>
<dbReference type="AlphaFoldDB" id="A0A375Z4D8"/>